<name>A0AAJ6ZMH4_PAPXU</name>
<dbReference type="Proteomes" id="UP000694872">
    <property type="component" value="Unplaced"/>
</dbReference>
<proteinExistence type="predicted"/>
<organism evidence="2">
    <name type="scientific">Papilio xuthus</name>
    <name type="common">Asian swallowtail butterfly</name>
    <dbReference type="NCBI Taxonomy" id="66420"/>
    <lineage>
        <taxon>Eukaryota</taxon>
        <taxon>Metazoa</taxon>
        <taxon>Ecdysozoa</taxon>
        <taxon>Arthropoda</taxon>
        <taxon>Hexapoda</taxon>
        <taxon>Insecta</taxon>
        <taxon>Pterygota</taxon>
        <taxon>Neoptera</taxon>
        <taxon>Endopterygota</taxon>
        <taxon>Lepidoptera</taxon>
        <taxon>Glossata</taxon>
        <taxon>Ditrysia</taxon>
        <taxon>Papilionoidea</taxon>
        <taxon>Papilionidae</taxon>
        <taxon>Papilioninae</taxon>
        <taxon>Papilio</taxon>
    </lineage>
</organism>
<dbReference type="SMART" id="SM00952">
    <property type="entry name" value="RAP"/>
    <property type="match status" value="1"/>
</dbReference>
<sequence>MTINTLFRFSRTLVRYQGLKPSHINIYNNCRYLHKNSSLCAKIFMENENSYAYNIMENKGYAMKLNNKQDQVHISNYSLEDLLSENWTKKPPHTIFETFCILGVLCSKHNKCISDKIFDDFIDNLTDNLTKASDTELKSVFYSLLKWPVTNSIKTRNFIEVWAALDDECLKRIRDWSYDEMLEFITMFYMLNINRASDFSYRCLLKLASKAKHLTAPQLVRTMFFIGIQRRSPKNIHNLEIFINERFNEFSIDELAIISMGFFKSKTPVRNMDIICKIIDIISNNSSQIHEISLAALLKIIRYSMKVATGDRIYLLLDKLQAEVPRLSVMCNVHVGLMATSTLTFHEGCLKAISNRVTDAISETRLKDLERLALTFGTFNYTPSKDFLHNVIAELKKPEREVERNIYGRSFVCCIAYLGLLGIYPEELIKFVFDPIFLQKTYGKHSITYGREILTLHNTAKIFCKDSNIKLLSDKEAIILAKKYTDYVPSENYKKQYNVSERMFLDVLNILKGARGDDFVTGGHILTHHQRGDIILCNDHKGCAVPVGNTFDNKHFGLLKTPPNNNCWIVLIIGGRNALIHNTKTPSGLFKSKINELKGLGYCAELVLWEEFSNRKSKEEKLEYLKVLIDNAVKNK</sequence>
<evidence type="ECO:0000259" key="1">
    <source>
        <dbReference type="SMART" id="SM00952"/>
    </source>
</evidence>
<reference evidence="2" key="1">
    <citation type="submission" date="2025-08" db="UniProtKB">
        <authorList>
            <consortium name="RefSeq"/>
        </authorList>
    </citation>
    <scope>IDENTIFICATION</scope>
</reference>
<evidence type="ECO:0000313" key="2">
    <source>
        <dbReference type="RefSeq" id="XP_013175464.1"/>
    </source>
</evidence>
<gene>
    <name evidence="2" type="primary">LOC106123599</name>
</gene>
<dbReference type="AlphaFoldDB" id="A0AAJ6ZMH4"/>
<accession>A0AAJ6ZMH4</accession>
<dbReference type="KEGG" id="pxu:106123599"/>
<protein>
    <submittedName>
        <fullName evidence="2">Uncharacterized protein LOC106123599 isoform X1</fullName>
    </submittedName>
</protein>
<feature type="domain" description="RAP" evidence="1">
    <location>
        <begin position="571"/>
        <end position="628"/>
    </location>
</feature>
<dbReference type="InterPro" id="IPR013584">
    <property type="entry name" value="RAP"/>
</dbReference>
<dbReference type="RefSeq" id="XP_013175464.1">
    <property type="nucleotide sequence ID" value="XM_013320010.1"/>
</dbReference>
<dbReference type="GeneID" id="106123599"/>